<evidence type="ECO:0000256" key="5">
    <source>
        <dbReference type="ARBA" id="ARBA00022729"/>
    </source>
</evidence>
<keyword evidence="4" id="KW-0964">Secreted</keyword>
<dbReference type="InterPro" id="IPR006626">
    <property type="entry name" value="PbH1"/>
</dbReference>
<dbReference type="InterPro" id="IPR011050">
    <property type="entry name" value="Pectin_lyase_fold/virulence"/>
</dbReference>
<evidence type="ECO:0000256" key="2">
    <source>
        <dbReference type="ARBA" id="ARBA00004442"/>
    </source>
</evidence>
<evidence type="ECO:0000256" key="8">
    <source>
        <dbReference type="SAM" id="SignalP"/>
    </source>
</evidence>
<comment type="subcellular location">
    <subcellularLocation>
        <location evidence="1">Cell envelope</location>
    </subcellularLocation>
    <subcellularLocation>
        <location evidence="2">Cell outer membrane</location>
    </subcellularLocation>
    <subcellularLocation>
        <location evidence="3">Secreted</location>
    </subcellularLocation>
</comment>
<dbReference type="PANTHER" id="PTHR11319:SF35">
    <property type="entry name" value="OUTER MEMBRANE PROTEIN PMPC-RELATED"/>
    <property type="match status" value="1"/>
</dbReference>
<evidence type="ECO:0000256" key="1">
    <source>
        <dbReference type="ARBA" id="ARBA00004196"/>
    </source>
</evidence>
<evidence type="ECO:0000256" key="6">
    <source>
        <dbReference type="ARBA" id="ARBA00023136"/>
    </source>
</evidence>
<dbReference type="NCBIfam" id="TIGR01376">
    <property type="entry name" value="POMP_repeat"/>
    <property type="match status" value="1"/>
</dbReference>
<evidence type="ECO:0000259" key="9">
    <source>
        <dbReference type="Pfam" id="PF18962"/>
    </source>
</evidence>
<evidence type="ECO:0000256" key="4">
    <source>
        <dbReference type="ARBA" id="ARBA00022525"/>
    </source>
</evidence>
<evidence type="ECO:0000256" key="7">
    <source>
        <dbReference type="ARBA" id="ARBA00023237"/>
    </source>
</evidence>
<gene>
    <name evidence="10" type="ORF">E5L68_014265</name>
</gene>
<organism evidence="10 11">
    <name type="scientific">Pedobacter helvus</name>
    <dbReference type="NCBI Taxonomy" id="2563444"/>
    <lineage>
        <taxon>Bacteria</taxon>
        <taxon>Pseudomonadati</taxon>
        <taxon>Bacteroidota</taxon>
        <taxon>Sphingobacteriia</taxon>
        <taxon>Sphingobacteriales</taxon>
        <taxon>Sphingobacteriaceae</taxon>
        <taxon>Pedobacter</taxon>
    </lineage>
</organism>
<evidence type="ECO:0000313" key="10">
    <source>
        <dbReference type="EMBL" id="MFN0292566.1"/>
    </source>
</evidence>
<keyword evidence="11" id="KW-1185">Reference proteome</keyword>
<proteinExistence type="predicted"/>
<feature type="chain" id="PRO_5046638716" evidence="8">
    <location>
        <begin position="20"/>
        <end position="754"/>
    </location>
</feature>
<dbReference type="SMART" id="SM00710">
    <property type="entry name" value="PbH1"/>
    <property type="match status" value="8"/>
</dbReference>
<dbReference type="NCBIfam" id="NF041518">
    <property type="entry name" value="choice_anch_Q"/>
    <property type="match status" value="1"/>
</dbReference>
<feature type="domain" description="Secretion system C-terminal sorting" evidence="9">
    <location>
        <begin position="677"/>
        <end position="746"/>
    </location>
</feature>
<dbReference type="Gene3D" id="2.160.20.10">
    <property type="entry name" value="Single-stranded right-handed beta-helix, Pectin lyase-like"/>
    <property type="match status" value="1"/>
</dbReference>
<reference evidence="10 11" key="1">
    <citation type="submission" date="2024-12" db="EMBL/GenBank/DDBJ databases">
        <authorList>
            <person name="Hu S."/>
        </authorList>
    </citation>
    <scope>NUCLEOTIDE SEQUENCE [LARGE SCALE GENOMIC DNA]</scope>
    <source>
        <strain evidence="10 11">P-25</strain>
    </source>
</reference>
<accession>A0ABW9JKV2</accession>
<dbReference type="EMBL" id="SRMP02000026">
    <property type="protein sequence ID" value="MFN0292566.1"/>
    <property type="molecule type" value="Genomic_DNA"/>
</dbReference>
<protein>
    <submittedName>
        <fullName evidence="10">T9SS type A sorting domain-containing protein</fullName>
    </submittedName>
</protein>
<evidence type="ECO:0000256" key="3">
    <source>
        <dbReference type="ARBA" id="ARBA00004613"/>
    </source>
</evidence>
<dbReference type="SUPFAM" id="SSF51126">
    <property type="entry name" value="Pectin lyase-like"/>
    <property type="match status" value="2"/>
</dbReference>
<dbReference type="Proteomes" id="UP001517367">
    <property type="component" value="Unassembled WGS sequence"/>
</dbReference>
<dbReference type="InterPro" id="IPR026444">
    <property type="entry name" value="Secre_tail"/>
</dbReference>
<dbReference type="InterPro" id="IPR059226">
    <property type="entry name" value="Choice_anch_Q_dom"/>
</dbReference>
<dbReference type="Pfam" id="PF18962">
    <property type="entry name" value="Por_Secre_tail"/>
    <property type="match status" value="1"/>
</dbReference>
<dbReference type="RefSeq" id="WP_138731143.1">
    <property type="nucleotide sequence ID" value="NZ_SRMP02000026.1"/>
</dbReference>
<dbReference type="InterPro" id="IPR003368">
    <property type="entry name" value="POMP_repeat"/>
</dbReference>
<sequence length="754" mass="78588">MKKLYFLILVLLGSHSLFAQTIRYVTPTGSGTGTGSWANASSDLQGMIDELASLDATTFPDRQIWVSAGTYYPTQNVAATVDNRDKAFVLKNGVNLFGGYNSTTGVRDHVNNISILSGDLGTIGDKNDNSYHVVTARVDDLSSAKVIVDGFTISNGNANGTGSVTAGFVLNRYQGGAINLRGTGASKRIEFRNLIITNNESTGFGGAVYAHISLNANDTETLLFDNVKFEANSAGDDGGAIYFLRGTNSPSATIINSSFVGNLANGNEGGAIFSNSSSTKLTITGCTFDGNKAATGGAINAAGVTNITNSVFKDNEASGSGSAVYLVHSALSSTIEKTSFEDNISSGNYGAVYFSSGTTTLTGKLIISASKFMRNVTSAGSGGALFVYSGEVNVANSLFAQNESNGSGGGAIYIGSGTATPSVAKLINNTFYGNLANGTGVGGAVAYFNNSTAVNIEFNNNIFNANSAGGSGDDTRSPLLAAGSYKNNLFQITRANNGSNLIGNVSDASPAVLFESTDALSSNFLKLVAGSIALNAGDNLLISGGLDLDGNSRIRDVNVDMGAYELQIGDDPLPVALTSFSVAKKGSTSVLTWKTESEQNNQKFVIERGSSATNFTFFKEVAGAGNSSAPLSYTVTDFTPLAGNNYYRLTQYDNDGTSKILGVEAVKFELTAQKTSIYPNPASSYVKVNSNAAEGIVSLNLISLTGKTILTNNYAQLANESVKLELANIPTGTYILWINKGKPNAEKQTLLVVK</sequence>
<dbReference type="NCBIfam" id="TIGR04183">
    <property type="entry name" value="Por_Secre_tail"/>
    <property type="match status" value="1"/>
</dbReference>
<dbReference type="PANTHER" id="PTHR11319">
    <property type="entry name" value="G PROTEIN-COUPLED RECEPTOR-RELATED"/>
    <property type="match status" value="1"/>
</dbReference>
<feature type="signal peptide" evidence="8">
    <location>
        <begin position="1"/>
        <end position="19"/>
    </location>
</feature>
<comment type="caution">
    <text evidence="10">The sequence shown here is derived from an EMBL/GenBank/DDBJ whole genome shotgun (WGS) entry which is preliminary data.</text>
</comment>
<dbReference type="InterPro" id="IPR012334">
    <property type="entry name" value="Pectin_lyas_fold"/>
</dbReference>
<keyword evidence="7" id="KW-0998">Cell outer membrane</keyword>
<name>A0ABW9JKV2_9SPHI</name>
<evidence type="ECO:0000313" key="11">
    <source>
        <dbReference type="Proteomes" id="UP001517367"/>
    </source>
</evidence>
<keyword evidence="6" id="KW-0472">Membrane</keyword>
<keyword evidence="5 8" id="KW-0732">Signal</keyword>